<evidence type="ECO:0000256" key="1">
    <source>
        <dbReference type="SAM" id="MobiDB-lite"/>
    </source>
</evidence>
<gene>
    <name evidence="2" type="ORF">CYMTET_33196</name>
</gene>
<sequence>MHPVEKAYHRMRKTAEGNPSSAVFSLDLDAFFEWTATEFYDHRFNILKKSYKLTPPHQQTCNLKIVEVQKEEGPKGDEEKAGEDKDGTVEVNSPMKPITETEQKQTRKRKTFAPLFDPDLVEKAVADGKVKQAVLLKEKELRAELAEAERQKEAK</sequence>
<feature type="non-terminal residue" evidence="2">
    <location>
        <position position="155"/>
    </location>
</feature>
<proteinExistence type="predicted"/>
<keyword evidence="3" id="KW-1185">Reference proteome</keyword>
<evidence type="ECO:0000313" key="2">
    <source>
        <dbReference type="EMBL" id="KAK3257729.1"/>
    </source>
</evidence>
<dbReference type="Proteomes" id="UP001190700">
    <property type="component" value="Unassembled WGS sequence"/>
</dbReference>
<organism evidence="2 3">
    <name type="scientific">Cymbomonas tetramitiformis</name>
    <dbReference type="NCBI Taxonomy" id="36881"/>
    <lineage>
        <taxon>Eukaryota</taxon>
        <taxon>Viridiplantae</taxon>
        <taxon>Chlorophyta</taxon>
        <taxon>Pyramimonadophyceae</taxon>
        <taxon>Pyramimonadales</taxon>
        <taxon>Pyramimonadaceae</taxon>
        <taxon>Cymbomonas</taxon>
    </lineage>
</organism>
<accession>A0AAE0FDR3</accession>
<dbReference type="AlphaFoldDB" id="A0AAE0FDR3"/>
<evidence type="ECO:0000313" key="3">
    <source>
        <dbReference type="Proteomes" id="UP001190700"/>
    </source>
</evidence>
<comment type="caution">
    <text evidence="2">The sequence shown here is derived from an EMBL/GenBank/DDBJ whole genome shotgun (WGS) entry which is preliminary data.</text>
</comment>
<protein>
    <submittedName>
        <fullName evidence="2">Uncharacterized protein</fullName>
    </submittedName>
</protein>
<name>A0AAE0FDR3_9CHLO</name>
<feature type="region of interest" description="Disordered" evidence="1">
    <location>
        <begin position="69"/>
        <end position="111"/>
    </location>
</feature>
<reference evidence="2 3" key="1">
    <citation type="journal article" date="2015" name="Genome Biol. Evol.">
        <title>Comparative Genomics of a Bacterivorous Green Alga Reveals Evolutionary Causalities and Consequences of Phago-Mixotrophic Mode of Nutrition.</title>
        <authorList>
            <person name="Burns J.A."/>
            <person name="Paasch A."/>
            <person name="Narechania A."/>
            <person name="Kim E."/>
        </authorList>
    </citation>
    <scope>NUCLEOTIDE SEQUENCE [LARGE SCALE GENOMIC DNA]</scope>
    <source>
        <strain evidence="2 3">PLY_AMNH</strain>
    </source>
</reference>
<dbReference type="EMBL" id="LGRX02020179">
    <property type="protein sequence ID" value="KAK3257729.1"/>
    <property type="molecule type" value="Genomic_DNA"/>
</dbReference>
<feature type="compositionally biased region" description="Basic and acidic residues" evidence="1">
    <location>
        <begin position="69"/>
        <end position="88"/>
    </location>
</feature>